<protein>
    <submittedName>
        <fullName evidence="2">Uncharacterized protein</fullName>
    </submittedName>
</protein>
<gene>
    <name evidence="2" type="ordered locus">XAC1663</name>
</gene>
<keyword evidence="1" id="KW-0472">Membrane</keyword>
<dbReference type="KEGG" id="xac:XAC1663"/>
<keyword evidence="1" id="KW-1133">Transmembrane helix</keyword>
<dbReference type="EMBL" id="AE008923">
    <property type="protein sequence ID" value="AAM36530.1"/>
    <property type="molecule type" value="Genomic_DNA"/>
</dbReference>
<dbReference type="Proteomes" id="UP000000576">
    <property type="component" value="Chromosome"/>
</dbReference>
<keyword evidence="1" id="KW-0812">Transmembrane</keyword>
<feature type="transmembrane region" description="Helical" evidence="1">
    <location>
        <begin position="46"/>
        <end position="68"/>
    </location>
</feature>
<reference evidence="2 3" key="1">
    <citation type="journal article" date="2002" name="Nature">
        <title>Comparison of the genomes of two Xanthomonas pathogens with differing host specificities.</title>
        <authorList>
            <person name="da Silva A.C."/>
            <person name="Ferro J.A."/>
            <person name="Reinach F.C."/>
            <person name="Farah C.S."/>
            <person name="Furlan L.R."/>
            <person name="Quaggio R.B."/>
            <person name="Monteiro-Vitorello C.B."/>
            <person name="Van Sluys M.A."/>
            <person name="Almeida N.F."/>
            <person name="Alves L.M."/>
            <person name="do Amaral A.M."/>
            <person name="Bertolini M.C."/>
            <person name="Camargo L.E."/>
            <person name="Camarotte G."/>
            <person name="Cannavan F."/>
            <person name="Cardozo J."/>
            <person name="Chambergo F."/>
            <person name="Ciapina L.P."/>
            <person name="Cicarelli R.M."/>
            <person name="Coutinho L.L."/>
            <person name="Cursino-Santos J.R."/>
            <person name="El-Dorry H."/>
            <person name="Faria J.B."/>
            <person name="Ferreira A.J."/>
            <person name="Ferreira R.C."/>
            <person name="Ferro M.I."/>
            <person name="Formighieri E.F."/>
            <person name="Franco M.C."/>
            <person name="Greggio C.C."/>
            <person name="Gruber A."/>
            <person name="Katsuyama A.M."/>
            <person name="Kishi L.T."/>
            <person name="Leite R.P."/>
            <person name="Lemos E.G."/>
            <person name="Lemos M.V."/>
            <person name="Locali E.C."/>
            <person name="Machado M.A."/>
            <person name="Madeira A.M."/>
            <person name="Martinez-Rossi N.M."/>
            <person name="Martins E.C."/>
            <person name="Meidanis J."/>
            <person name="Menck C.F."/>
            <person name="Miyaki C.Y."/>
            <person name="Moon D.H."/>
            <person name="Moreira L.M."/>
            <person name="Novo M.T."/>
            <person name="Okura V.K."/>
            <person name="Oliveira M.C."/>
            <person name="Oliveira V.R."/>
            <person name="Pereira H.A."/>
            <person name="Rossi A."/>
            <person name="Sena J.A."/>
            <person name="Silva C."/>
            <person name="de Souza R.F."/>
            <person name="Spinola L.A."/>
            <person name="Takita M.A."/>
            <person name="Tamura R.E."/>
            <person name="Teixeira E.C."/>
            <person name="Tezza R.I."/>
            <person name="Trindade dos Santos M."/>
            <person name="Truffi D."/>
            <person name="Tsai S.M."/>
            <person name="White F.F."/>
            <person name="Setubal J.C."/>
            <person name="Kitajima J.P."/>
        </authorList>
    </citation>
    <scope>NUCLEOTIDE SEQUENCE [LARGE SCALE GENOMIC DNA]</scope>
    <source>
        <strain evidence="2 3">306</strain>
    </source>
</reference>
<organism evidence="2 3">
    <name type="scientific">Xanthomonas axonopodis pv. citri (strain 306)</name>
    <dbReference type="NCBI Taxonomy" id="190486"/>
    <lineage>
        <taxon>Bacteria</taxon>
        <taxon>Pseudomonadati</taxon>
        <taxon>Pseudomonadota</taxon>
        <taxon>Gammaproteobacteria</taxon>
        <taxon>Lysobacterales</taxon>
        <taxon>Lysobacteraceae</taxon>
        <taxon>Xanthomonas</taxon>
    </lineage>
</organism>
<name>A0AAI7ZES6_XANAC</name>
<evidence type="ECO:0000313" key="3">
    <source>
        <dbReference type="Proteomes" id="UP000000576"/>
    </source>
</evidence>
<dbReference type="AlphaFoldDB" id="A0AAI7ZES6"/>
<sequence length="178" mass="19664">MDPTHSKRVTDYPSPKMMFYFVNGAGSVSTLKVPSRRLRPDKGRKFCPCINTLGCLNILLSFGRALLLGWVRRQAAHIGLAFFMWLHQLRASTDAKRLAIQLSTTRGSQPIALSPILTGDGNRPAAMSRYRLARLLPTRASTDGRRSMLRRFSNMRSSAPINAQVVSGVGHHCAQADA</sequence>
<evidence type="ECO:0000313" key="2">
    <source>
        <dbReference type="EMBL" id="AAM36530.1"/>
    </source>
</evidence>
<proteinExistence type="predicted"/>
<evidence type="ECO:0000256" key="1">
    <source>
        <dbReference type="SAM" id="Phobius"/>
    </source>
</evidence>
<accession>A0AAI7ZES6</accession>